<protein>
    <recommendedName>
        <fullName evidence="5">PknH-like protein</fullName>
    </recommendedName>
</protein>
<accession>A0ABW2GZZ3</accession>
<dbReference type="PROSITE" id="PS51257">
    <property type="entry name" value="PROKAR_LIPOPROTEIN"/>
    <property type="match status" value="1"/>
</dbReference>
<feature type="signal peptide" evidence="2">
    <location>
        <begin position="1"/>
        <end position="21"/>
    </location>
</feature>
<keyword evidence="2" id="KW-0732">Signal</keyword>
<name>A0ABW2GZZ3_9ACTN</name>
<reference evidence="4" key="1">
    <citation type="journal article" date="2019" name="Int. J. Syst. Evol. Microbiol.">
        <title>The Global Catalogue of Microorganisms (GCM) 10K type strain sequencing project: providing services to taxonomists for standard genome sequencing and annotation.</title>
        <authorList>
            <consortium name="The Broad Institute Genomics Platform"/>
            <consortium name="The Broad Institute Genome Sequencing Center for Infectious Disease"/>
            <person name="Wu L."/>
            <person name="Ma J."/>
        </authorList>
    </citation>
    <scope>NUCLEOTIDE SEQUENCE [LARGE SCALE GENOMIC DNA]</scope>
    <source>
        <strain evidence="4">CGMCC 1.9106</strain>
    </source>
</reference>
<comment type="caution">
    <text evidence="3">The sequence shown here is derived from an EMBL/GenBank/DDBJ whole genome shotgun (WGS) entry which is preliminary data.</text>
</comment>
<dbReference type="RefSeq" id="WP_376808505.1">
    <property type="nucleotide sequence ID" value="NZ_JBHTAC010000027.1"/>
</dbReference>
<evidence type="ECO:0000256" key="1">
    <source>
        <dbReference type="SAM" id="MobiDB-lite"/>
    </source>
</evidence>
<evidence type="ECO:0000256" key="2">
    <source>
        <dbReference type="SAM" id="SignalP"/>
    </source>
</evidence>
<feature type="region of interest" description="Disordered" evidence="1">
    <location>
        <begin position="24"/>
        <end position="46"/>
    </location>
</feature>
<dbReference type="EMBL" id="JBHTAC010000027">
    <property type="protein sequence ID" value="MFC7245595.1"/>
    <property type="molecule type" value="Genomic_DNA"/>
</dbReference>
<dbReference type="Proteomes" id="UP001596392">
    <property type="component" value="Unassembled WGS sequence"/>
</dbReference>
<keyword evidence="4" id="KW-1185">Reference proteome</keyword>
<evidence type="ECO:0008006" key="5">
    <source>
        <dbReference type="Google" id="ProtNLM"/>
    </source>
</evidence>
<sequence length="239" mass="25258">MKRLVPLAVAAVMFAGGCSAAAPDAPAGSSAPSASPTAAAPSPTPSLSPYQLMETAMITDELLLSVVKQPGRQERAVDDHWWKGFPAGIVTACGERPASSKADADDALTHVRSWILAADPSAENFWVVGQEVLVLPKEKAEDVVAKAESLLANCKSYREDKVTHTKTAIRDLDMKSIAHRATAACFINGADKKVHCSMYFGRGSVAVVINIYGLDQKSTEALANDVKSAVELQLAQLPA</sequence>
<proteinExistence type="predicted"/>
<feature type="chain" id="PRO_5045260624" description="PknH-like protein" evidence="2">
    <location>
        <begin position="22"/>
        <end position="239"/>
    </location>
</feature>
<organism evidence="3 4">
    <name type="scientific">Catellatospora aurea</name>
    <dbReference type="NCBI Taxonomy" id="1337874"/>
    <lineage>
        <taxon>Bacteria</taxon>
        <taxon>Bacillati</taxon>
        <taxon>Actinomycetota</taxon>
        <taxon>Actinomycetes</taxon>
        <taxon>Micromonosporales</taxon>
        <taxon>Micromonosporaceae</taxon>
        <taxon>Catellatospora</taxon>
    </lineage>
</organism>
<gene>
    <name evidence="3" type="ORF">ACFQO7_24240</name>
</gene>
<evidence type="ECO:0000313" key="3">
    <source>
        <dbReference type="EMBL" id="MFC7245595.1"/>
    </source>
</evidence>
<evidence type="ECO:0000313" key="4">
    <source>
        <dbReference type="Proteomes" id="UP001596392"/>
    </source>
</evidence>